<evidence type="ECO:0000313" key="1">
    <source>
        <dbReference type="EMBL" id="MFC6040633.1"/>
    </source>
</evidence>
<dbReference type="Pfam" id="PF13170">
    <property type="entry name" value="DUF4003"/>
    <property type="match status" value="1"/>
</dbReference>
<name>A0ABW1LAB9_9BACL</name>
<accession>A0ABW1LAB9</accession>
<keyword evidence="2" id="KW-1185">Reference proteome</keyword>
<dbReference type="EMBL" id="JBHSRI010000025">
    <property type="protein sequence ID" value="MFC6040633.1"/>
    <property type="molecule type" value="Genomic_DNA"/>
</dbReference>
<dbReference type="Proteomes" id="UP001596170">
    <property type="component" value="Unassembled WGS sequence"/>
</dbReference>
<comment type="caution">
    <text evidence="1">The sequence shown here is derived from an EMBL/GenBank/DDBJ whole genome shotgun (WGS) entry which is preliminary data.</text>
</comment>
<dbReference type="InterPro" id="IPR025062">
    <property type="entry name" value="DUF4003"/>
</dbReference>
<sequence>MTMEQVKQDLQTTFEQVKNAAGWTVDKRIMLSIASYYVTTGKTFNGKEFLATSDAIKQKSGWFSPLRSHIHYMMAAFLQNDHEDPSIAVENLLAKQDILKAAGFKSNVYSYLAAILMTDDSNQQSIEATQAKHLYDEMKSHHPFLTQPDDVPYAVMLGKLPGEPKERAATMNRYYTELRSQGFYMGNELQWMSQILTFKSSIYNANMVAQAVQVRDQLKSAGVKIKSMHYVMVGFLAVLEINKETLEHVIETYRDLASMKLFSWYKEMILSIAVQLETKHIIDNKSITSVSFTTTIEMLMQAQQAAMVASMAATSAAVASSSGGE</sequence>
<evidence type="ECO:0000313" key="2">
    <source>
        <dbReference type="Proteomes" id="UP001596170"/>
    </source>
</evidence>
<proteinExistence type="predicted"/>
<organism evidence="1 2">
    <name type="scientific">Paenisporosarcina macmurdoensis</name>
    <dbReference type="NCBI Taxonomy" id="212659"/>
    <lineage>
        <taxon>Bacteria</taxon>
        <taxon>Bacillati</taxon>
        <taxon>Bacillota</taxon>
        <taxon>Bacilli</taxon>
        <taxon>Bacillales</taxon>
        <taxon>Caryophanaceae</taxon>
        <taxon>Paenisporosarcina</taxon>
    </lineage>
</organism>
<dbReference type="RefSeq" id="WP_377735161.1">
    <property type="nucleotide sequence ID" value="NZ_JBHSRI010000025.1"/>
</dbReference>
<protein>
    <submittedName>
        <fullName evidence="1">DUF4003 family protein</fullName>
    </submittedName>
</protein>
<reference evidence="2" key="1">
    <citation type="journal article" date="2019" name="Int. J. Syst. Evol. Microbiol.">
        <title>The Global Catalogue of Microorganisms (GCM) 10K type strain sequencing project: providing services to taxonomists for standard genome sequencing and annotation.</title>
        <authorList>
            <consortium name="The Broad Institute Genomics Platform"/>
            <consortium name="The Broad Institute Genome Sequencing Center for Infectious Disease"/>
            <person name="Wu L."/>
            <person name="Ma J."/>
        </authorList>
    </citation>
    <scope>NUCLEOTIDE SEQUENCE [LARGE SCALE GENOMIC DNA]</scope>
    <source>
        <strain evidence="2">CCUG 54527</strain>
    </source>
</reference>
<gene>
    <name evidence="1" type="ORF">ACFPYN_14490</name>
</gene>